<dbReference type="Pfam" id="PF13489">
    <property type="entry name" value="Methyltransf_23"/>
    <property type="match status" value="1"/>
</dbReference>
<gene>
    <name evidence="4" type="ORF">A3A87_09980</name>
</gene>
<accession>A0A1F6U2L6</accession>
<dbReference type="PANTHER" id="PTHR43464:SF19">
    <property type="entry name" value="UBIQUINONE BIOSYNTHESIS O-METHYLTRANSFERASE, MITOCHONDRIAL"/>
    <property type="match status" value="1"/>
</dbReference>
<dbReference type="Proteomes" id="UP000179037">
    <property type="component" value="Unassembled WGS sequence"/>
</dbReference>
<evidence type="ECO:0000256" key="2">
    <source>
        <dbReference type="ARBA" id="ARBA00022679"/>
    </source>
</evidence>
<dbReference type="STRING" id="1817768.A3A87_09980"/>
<dbReference type="GO" id="GO:0008168">
    <property type="term" value="F:methyltransferase activity"/>
    <property type="evidence" value="ECO:0007669"/>
    <property type="project" value="UniProtKB-KW"/>
</dbReference>
<comment type="caution">
    <text evidence="4">The sequence shown here is derived from an EMBL/GenBank/DDBJ whole genome shotgun (WGS) entry which is preliminary data.</text>
</comment>
<proteinExistence type="predicted"/>
<dbReference type="EMBL" id="MFTC01000036">
    <property type="protein sequence ID" value="OGI51618.1"/>
    <property type="molecule type" value="Genomic_DNA"/>
</dbReference>
<sequence>MSAASEVSILDTLVTPAPRYLMRLALIEQLVARLPTNIRSFLEIGPGMGDLSLYLGRRFPEANGILLDFSSDCIDILRLRTAHNPRLQLRTGDFMTMSHEERHDLIVACEVFEHINDDVTAFRIVSELLCPGGYFIFSAPAFMRKWQRADEYAGHYRRYERVELIEKFTASGFRIDALWCFGFPITQLLYPARQLYYGLSRCGQHLSKEDATKRSGIERPLIGRNRARLLANLLRPFYFLQNRVKNTDLGDGFLVLAQKGRPA</sequence>
<dbReference type="Gene3D" id="3.40.50.150">
    <property type="entry name" value="Vaccinia Virus protein VP39"/>
    <property type="match status" value="1"/>
</dbReference>
<dbReference type="InterPro" id="IPR029063">
    <property type="entry name" value="SAM-dependent_MTases_sf"/>
</dbReference>
<reference evidence="4 5" key="1">
    <citation type="journal article" date="2016" name="Nat. Commun.">
        <title>Thousands of microbial genomes shed light on interconnected biogeochemical processes in an aquifer system.</title>
        <authorList>
            <person name="Anantharaman K."/>
            <person name="Brown C.T."/>
            <person name="Hug L.A."/>
            <person name="Sharon I."/>
            <person name="Castelle C.J."/>
            <person name="Probst A.J."/>
            <person name="Thomas B.C."/>
            <person name="Singh A."/>
            <person name="Wilkins M.J."/>
            <person name="Karaoz U."/>
            <person name="Brodie E.L."/>
            <person name="Williams K.H."/>
            <person name="Hubbard S.S."/>
            <person name="Banfield J.F."/>
        </authorList>
    </citation>
    <scope>NUCLEOTIDE SEQUENCE [LARGE SCALE GENOMIC DNA]</scope>
</reference>
<dbReference type="PANTHER" id="PTHR43464">
    <property type="entry name" value="METHYLTRANSFERASE"/>
    <property type="match status" value="1"/>
</dbReference>
<evidence type="ECO:0000313" key="4">
    <source>
        <dbReference type="EMBL" id="OGI51618.1"/>
    </source>
</evidence>
<keyword evidence="2" id="KW-0808">Transferase</keyword>
<protein>
    <recommendedName>
        <fullName evidence="6">Methyltransferase type 12 domain-containing protein</fullName>
    </recommendedName>
</protein>
<organism evidence="4 5">
    <name type="scientific">Candidatus Muproteobacteria bacterium RIFCSPLOWO2_01_FULL_60_18</name>
    <dbReference type="NCBI Taxonomy" id="1817768"/>
    <lineage>
        <taxon>Bacteria</taxon>
        <taxon>Pseudomonadati</taxon>
        <taxon>Pseudomonadota</taxon>
        <taxon>Candidatus Muproteobacteria</taxon>
    </lineage>
</organism>
<evidence type="ECO:0008006" key="6">
    <source>
        <dbReference type="Google" id="ProtNLM"/>
    </source>
</evidence>
<keyword evidence="3" id="KW-0949">S-adenosyl-L-methionine</keyword>
<keyword evidence="1" id="KW-0489">Methyltransferase</keyword>
<dbReference type="AlphaFoldDB" id="A0A1F6U2L6"/>
<name>A0A1F6U2L6_9PROT</name>
<evidence type="ECO:0000256" key="3">
    <source>
        <dbReference type="ARBA" id="ARBA00022691"/>
    </source>
</evidence>
<evidence type="ECO:0000313" key="5">
    <source>
        <dbReference type="Proteomes" id="UP000179037"/>
    </source>
</evidence>
<dbReference type="GO" id="GO:0032259">
    <property type="term" value="P:methylation"/>
    <property type="evidence" value="ECO:0007669"/>
    <property type="project" value="UniProtKB-KW"/>
</dbReference>
<dbReference type="CDD" id="cd02440">
    <property type="entry name" value="AdoMet_MTases"/>
    <property type="match status" value="1"/>
</dbReference>
<evidence type="ECO:0000256" key="1">
    <source>
        <dbReference type="ARBA" id="ARBA00022603"/>
    </source>
</evidence>
<dbReference type="SUPFAM" id="SSF53335">
    <property type="entry name" value="S-adenosyl-L-methionine-dependent methyltransferases"/>
    <property type="match status" value="1"/>
</dbReference>